<organism evidence="3">
    <name type="scientific">Onchocerca ochengi</name>
    <name type="common">Filarial nematode worm</name>
    <dbReference type="NCBI Taxonomy" id="42157"/>
    <lineage>
        <taxon>Eukaryota</taxon>
        <taxon>Metazoa</taxon>
        <taxon>Ecdysozoa</taxon>
        <taxon>Nematoda</taxon>
        <taxon>Chromadorea</taxon>
        <taxon>Rhabditida</taxon>
        <taxon>Spirurina</taxon>
        <taxon>Spiruromorpha</taxon>
        <taxon>Filarioidea</taxon>
        <taxon>Onchocercidae</taxon>
        <taxon>Onchocerca</taxon>
    </lineage>
</organism>
<sequence length="127" mass="15223">MATKGISPNELKSCNLWWKGPTWLKEEELNWPQWEIDIKEDHENEEDKLIAKVTTQISIQDIKLIDGNRFSKWLRLLRTTAWILKFIKLIMKRKLSWLQPISTEKNRLTSDDYKLAEWILIRQAQSD</sequence>
<dbReference type="WBParaSite" id="nOo.2.0.1.t13152-RA">
    <property type="protein sequence ID" value="nOo.2.0.1.t13152-RA"/>
    <property type="gene ID" value="nOo.2.0.1.g13152"/>
</dbReference>
<dbReference type="Proteomes" id="UP000271087">
    <property type="component" value="Unassembled WGS sequence"/>
</dbReference>
<evidence type="ECO:0000313" key="2">
    <source>
        <dbReference type="Proteomes" id="UP000271087"/>
    </source>
</evidence>
<evidence type="ECO:0000313" key="3">
    <source>
        <dbReference type="WBParaSite" id="nOo.2.0.1.t13152-RA"/>
    </source>
</evidence>
<accession>A0A182EY96</accession>
<gene>
    <name evidence="1" type="ORF">NOO_LOCUS13152</name>
</gene>
<dbReference type="EMBL" id="UYRW01013786">
    <property type="protein sequence ID" value="VDN00585.1"/>
    <property type="molecule type" value="Genomic_DNA"/>
</dbReference>
<dbReference type="OrthoDB" id="5874589at2759"/>
<reference evidence="1 2" key="2">
    <citation type="submission" date="2018-08" db="EMBL/GenBank/DDBJ databases">
        <authorList>
            <person name="Laetsch R D."/>
            <person name="Stevens L."/>
            <person name="Kumar S."/>
            <person name="Blaxter L. M."/>
        </authorList>
    </citation>
    <scope>NUCLEOTIDE SEQUENCE [LARGE SCALE GENOMIC DNA]</scope>
</reference>
<dbReference type="AlphaFoldDB" id="A0A182EY96"/>
<dbReference type="STRING" id="42157.A0A182EY96"/>
<evidence type="ECO:0000313" key="1">
    <source>
        <dbReference type="EMBL" id="VDN00585.1"/>
    </source>
</evidence>
<proteinExistence type="predicted"/>
<keyword evidence="2" id="KW-1185">Reference proteome</keyword>
<name>A0A182EY96_ONCOC</name>
<protein>
    <submittedName>
        <fullName evidence="1 3">Uncharacterized protein</fullName>
    </submittedName>
</protein>
<reference evidence="3" key="1">
    <citation type="submission" date="2016-06" db="UniProtKB">
        <authorList>
            <consortium name="WormBaseParasite"/>
        </authorList>
    </citation>
    <scope>IDENTIFICATION</scope>
</reference>